<evidence type="ECO:0008006" key="3">
    <source>
        <dbReference type="Google" id="ProtNLM"/>
    </source>
</evidence>
<sequence length="78" mass="8590">MSFASSDFKTIILTFKDSNAAAAFKNIANKIDGEIVHEYSLIKGLAIKVPKSLDTNSLKNDESHGIVHVEEDQEVKIN</sequence>
<gene>
    <name evidence="1" type="ORF">AWRI3580_g1852</name>
</gene>
<dbReference type="InterPro" id="IPR037045">
    <property type="entry name" value="S8pro/Inhibitor_I9_sf"/>
</dbReference>
<dbReference type="AlphaFoldDB" id="A0A1E5RQ45"/>
<dbReference type="VEuPathDB" id="FungiDB:AWRI3580_g1852"/>
<dbReference type="EMBL" id="LPNN01000004">
    <property type="protein sequence ID" value="OEJ89022.1"/>
    <property type="molecule type" value="Genomic_DNA"/>
</dbReference>
<evidence type="ECO:0000313" key="2">
    <source>
        <dbReference type="Proteomes" id="UP000095358"/>
    </source>
</evidence>
<reference evidence="2" key="1">
    <citation type="journal article" date="2016" name="Genome Announc.">
        <title>Genome sequences of three species of Hanseniaspora isolated from spontaneous wine fermentations.</title>
        <authorList>
            <person name="Sternes P.R."/>
            <person name="Lee D."/>
            <person name="Kutyna D.R."/>
            <person name="Borneman A.R."/>
        </authorList>
    </citation>
    <scope>NUCLEOTIDE SEQUENCE [LARGE SCALE GENOMIC DNA]</scope>
    <source>
        <strain evidence="2">AWRI3580</strain>
    </source>
</reference>
<evidence type="ECO:0000313" key="1">
    <source>
        <dbReference type="EMBL" id="OEJ89022.1"/>
    </source>
</evidence>
<name>A0A1E5RQ45_HANUV</name>
<dbReference type="OrthoDB" id="5518345at2759"/>
<dbReference type="SUPFAM" id="SSF54897">
    <property type="entry name" value="Protease propeptides/inhibitors"/>
    <property type="match status" value="1"/>
</dbReference>
<accession>A0A1E5RQ45</accession>
<comment type="caution">
    <text evidence="1">The sequence shown here is derived from an EMBL/GenBank/DDBJ whole genome shotgun (WGS) entry which is preliminary data.</text>
</comment>
<organism evidence="1 2">
    <name type="scientific">Hanseniaspora uvarum</name>
    <name type="common">Yeast</name>
    <name type="synonym">Kloeckera apiculata</name>
    <dbReference type="NCBI Taxonomy" id="29833"/>
    <lineage>
        <taxon>Eukaryota</taxon>
        <taxon>Fungi</taxon>
        <taxon>Dikarya</taxon>
        <taxon>Ascomycota</taxon>
        <taxon>Saccharomycotina</taxon>
        <taxon>Saccharomycetes</taxon>
        <taxon>Saccharomycodales</taxon>
        <taxon>Saccharomycodaceae</taxon>
        <taxon>Hanseniaspora</taxon>
    </lineage>
</organism>
<proteinExistence type="predicted"/>
<protein>
    <recommendedName>
        <fullName evidence="3">Inhibitor I9 domain-containing protein</fullName>
    </recommendedName>
</protein>
<dbReference type="Gene3D" id="3.30.70.80">
    <property type="entry name" value="Peptidase S8 propeptide/proteinase inhibitor I9"/>
    <property type="match status" value="1"/>
</dbReference>
<dbReference type="Proteomes" id="UP000095358">
    <property type="component" value="Unassembled WGS sequence"/>
</dbReference>
<keyword evidence="2" id="KW-1185">Reference proteome</keyword>